<keyword evidence="2" id="KW-0472">Membrane</keyword>
<comment type="caution">
    <text evidence="3">The sequence shown here is derived from an EMBL/GenBank/DDBJ whole genome shotgun (WGS) entry which is preliminary data.</text>
</comment>
<evidence type="ECO:0000256" key="1">
    <source>
        <dbReference type="SAM" id="MobiDB-lite"/>
    </source>
</evidence>
<evidence type="ECO:0000313" key="4">
    <source>
        <dbReference type="Proteomes" id="UP001498771"/>
    </source>
</evidence>
<dbReference type="Proteomes" id="UP001498771">
    <property type="component" value="Unassembled WGS sequence"/>
</dbReference>
<dbReference type="RefSeq" id="XP_064767867.1">
    <property type="nucleotide sequence ID" value="XM_064914186.1"/>
</dbReference>
<accession>A0ABR1F4S0</accession>
<evidence type="ECO:0000313" key="3">
    <source>
        <dbReference type="EMBL" id="KAK7204834.1"/>
    </source>
</evidence>
<dbReference type="EMBL" id="JBBJBU010000007">
    <property type="protein sequence ID" value="KAK7204834.1"/>
    <property type="molecule type" value="Genomic_DNA"/>
</dbReference>
<evidence type="ECO:0008006" key="5">
    <source>
        <dbReference type="Google" id="ProtNLM"/>
    </source>
</evidence>
<protein>
    <recommendedName>
        <fullName evidence="5">MARVEL domain-containing protein</fullName>
    </recommendedName>
</protein>
<organism evidence="3 4">
    <name type="scientific">Myxozyma melibiosi</name>
    <dbReference type="NCBI Taxonomy" id="54550"/>
    <lineage>
        <taxon>Eukaryota</taxon>
        <taxon>Fungi</taxon>
        <taxon>Dikarya</taxon>
        <taxon>Ascomycota</taxon>
        <taxon>Saccharomycotina</taxon>
        <taxon>Lipomycetes</taxon>
        <taxon>Lipomycetales</taxon>
        <taxon>Lipomycetaceae</taxon>
        <taxon>Myxozyma</taxon>
    </lineage>
</organism>
<dbReference type="GeneID" id="90039698"/>
<feature type="region of interest" description="Disordered" evidence="1">
    <location>
        <begin position="263"/>
        <end position="354"/>
    </location>
</feature>
<name>A0ABR1F4S0_9ASCO</name>
<feature type="transmembrane region" description="Helical" evidence="2">
    <location>
        <begin position="128"/>
        <end position="147"/>
    </location>
</feature>
<feature type="transmembrane region" description="Helical" evidence="2">
    <location>
        <begin position="100"/>
        <end position="116"/>
    </location>
</feature>
<keyword evidence="2" id="KW-0812">Transmembrane</keyword>
<gene>
    <name evidence="3" type="ORF">BZA70DRAFT_290149</name>
</gene>
<keyword evidence="2" id="KW-1133">Transmembrane helix</keyword>
<reference evidence="3 4" key="1">
    <citation type="submission" date="2024-03" db="EMBL/GenBank/DDBJ databases">
        <title>Genome-scale model development and genomic sequencing of the oleaginous clade Lipomyces.</title>
        <authorList>
            <consortium name="Lawrence Berkeley National Laboratory"/>
            <person name="Czajka J.J."/>
            <person name="Han Y."/>
            <person name="Kim J."/>
            <person name="Mondo S.J."/>
            <person name="Hofstad B.A."/>
            <person name="Robles A."/>
            <person name="Haridas S."/>
            <person name="Riley R."/>
            <person name="LaButti K."/>
            <person name="Pangilinan J."/>
            <person name="Andreopoulos W."/>
            <person name="Lipzen A."/>
            <person name="Yan J."/>
            <person name="Wang M."/>
            <person name="Ng V."/>
            <person name="Grigoriev I.V."/>
            <person name="Spatafora J.W."/>
            <person name="Magnuson J.K."/>
            <person name="Baker S.E."/>
            <person name="Pomraning K.R."/>
        </authorList>
    </citation>
    <scope>NUCLEOTIDE SEQUENCE [LARGE SCALE GENOMIC DNA]</scope>
    <source>
        <strain evidence="3 4">Phaff 52-87</strain>
    </source>
</reference>
<sequence length="354" mass="39538">MARRRRVQPLYINYGVRDRGPEPPNTLWTSIRIFFANLSNCCTGRTNPDNKQNILGGIVSALVHLCGFLCSVLLMTIYALNLQAAARAPSRHSSHPPRRERFGVMLAAISIMFAALKMSPAISWKIRNFFPLSIFLGLSFLVFALVGSGNSRFFKQPGDLLSDSQVREFKSFGEKYARLVSGLLAVYWLFATALTMVEIAKRDRLNSQPLPTRTSDLNNLPPEILQRVSPVSMPTESHPSPASYRPAANNFVYHTLDPRISAARRAYSRAHSRQDSHRSTHSRKPTSMAHHAPPTIAPDLLSSQRIVTRSADRTQLPPPAYSPVDPLSPLSQSENPSDRYSLRKRSPPPPKDET</sequence>
<feature type="transmembrane region" description="Helical" evidence="2">
    <location>
        <begin position="54"/>
        <end position="80"/>
    </location>
</feature>
<keyword evidence="4" id="KW-1185">Reference proteome</keyword>
<feature type="transmembrane region" description="Helical" evidence="2">
    <location>
        <begin position="176"/>
        <end position="197"/>
    </location>
</feature>
<proteinExistence type="predicted"/>
<evidence type="ECO:0000256" key="2">
    <source>
        <dbReference type="SAM" id="Phobius"/>
    </source>
</evidence>